<feature type="region of interest" description="Disordered" evidence="1">
    <location>
        <begin position="39"/>
        <end position="60"/>
    </location>
</feature>
<proteinExistence type="predicted"/>
<evidence type="ECO:0000256" key="2">
    <source>
        <dbReference type="SAM" id="Phobius"/>
    </source>
</evidence>
<dbReference type="EMBL" id="CAHPSC010000034">
    <property type="protein sequence ID" value="CAB5696771.1"/>
    <property type="molecule type" value="Genomic_DNA"/>
</dbReference>
<comment type="caution">
    <text evidence="3">The sequence shown here is derived from an EMBL/GenBank/DDBJ whole genome shotgun (WGS) entry which is preliminary data.</text>
</comment>
<gene>
    <name evidence="3" type="ORF">GHA_02422</name>
</gene>
<organism evidence="3 4">
    <name type="scientific">Comamonas aquatica</name>
    <dbReference type="NCBI Taxonomy" id="225991"/>
    <lineage>
        <taxon>Bacteria</taxon>
        <taxon>Pseudomonadati</taxon>
        <taxon>Pseudomonadota</taxon>
        <taxon>Betaproteobacteria</taxon>
        <taxon>Burkholderiales</taxon>
        <taxon>Comamonadaceae</taxon>
        <taxon>Comamonas</taxon>
    </lineage>
</organism>
<dbReference type="AlphaFoldDB" id="A0AA35D895"/>
<accession>A0AA35D895</accession>
<dbReference type="Proteomes" id="UP000834458">
    <property type="component" value="Unassembled WGS sequence"/>
</dbReference>
<reference evidence="3" key="1">
    <citation type="submission" date="2020-05" db="EMBL/GenBank/DDBJ databases">
        <authorList>
            <person name="Delgado-Blas J."/>
        </authorList>
    </citation>
    <scope>NUCLEOTIDE SEQUENCE</scope>
    <source>
        <strain evidence="3">BB1454</strain>
    </source>
</reference>
<sequence>MIEEKIFWGIVIAGAVLIAWVTWPKKSANVLRFKKVPKRKQERSHLDTIYNPKQYRRPRR</sequence>
<keyword evidence="2" id="KW-1133">Transmembrane helix</keyword>
<keyword evidence="2" id="KW-0812">Transmembrane</keyword>
<protein>
    <submittedName>
        <fullName evidence="3">Uncharacterized protein</fullName>
    </submittedName>
</protein>
<dbReference type="RefSeq" id="WP_210931076.1">
    <property type="nucleotide sequence ID" value="NZ_CAHPRW010000038.1"/>
</dbReference>
<dbReference type="GeneID" id="74938453"/>
<feature type="transmembrane region" description="Helical" evidence="2">
    <location>
        <begin position="6"/>
        <end position="23"/>
    </location>
</feature>
<keyword evidence="2" id="KW-0472">Membrane</keyword>
<evidence type="ECO:0000256" key="1">
    <source>
        <dbReference type="SAM" id="MobiDB-lite"/>
    </source>
</evidence>
<evidence type="ECO:0000313" key="4">
    <source>
        <dbReference type="Proteomes" id="UP000834458"/>
    </source>
</evidence>
<name>A0AA35D895_9BURK</name>
<evidence type="ECO:0000313" key="3">
    <source>
        <dbReference type="EMBL" id="CAB5696771.1"/>
    </source>
</evidence>